<dbReference type="VEuPathDB" id="AmoebaDB:EHI_114410"/>
<evidence type="ECO:0000256" key="1">
    <source>
        <dbReference type="ARBA" id="ARBA00004651"/>
    </source>
</evidence>
<evidence type="ECO:0000256" key="2">
    <source>
        <dbReference type="ARBA" id="ARBA00022475"/>
    </source>
</evidence>
<feature type="transmembrane region" description="Helical" evidence="6">
    <location>
        <begin position="92"/>
        <end position="117"/>
    </location>
</feature>
<dbReference type="VEuPathDB" id="AmoebaDB:KM1_295610"/>
<evidence type="ECO:0000256" key="3">
    <source>
        <dbReference type="ARBA" id="ARBA00022692"/>
    </source>
</evidence>
<dbReference type="Proteomes" id="UP000078387">
    <property type="component" value="Unassembled WGS sequence"/>
</dbReference>
<feature type="transmembrane region" description="Helical" evidence="6">
    <location>
        <begin position="58"/>
        <end position="80"/>
    </location>
</feature>
<evidence type="ECO:0000313" key="8">
    <source>
        <dbReference type="Proteomes" id="UP000078387"/>
    </source>
</evidence>
<evidence type="ECO:0000256" key="6">
    <source>
        <dbReference type="SAM" id="Phobius"/>
    </source>
</evidence>
<dbReference type="AlphaFoldDB" id="A0A175JWC5"/>
<reference evidence="7 8" key="1">
    <citation type="submission" date="2016-05" db="EMBL/GenBank/DDBJ databases">
        <title>First whole genome sequencing of Entamoeba histolytica HM1:IMSS-clone-6.</title>
        <authorList>
            <person name="Mukherjee Avik.K."/>
            <person name="Izumyama S."/>
            <person name="Nakada-Tsukui K."/>
            <person name="Nozaki T."/>
        </authorList>
    </citation>
    <scope>NUCLEOTIDE SEQUENCE [LARGE SCALE GENOMIC DNA]</scope>
    <source>
        <strain evidence="7 8">HM1:IMSS clone 6</strain>
    </source>
</reference>
<keyword evidence="2" id="KW-1003">Cell membrane</keyword>
<dbReference type="PANTHER" id="PTHR12677:SF59">
    <property type="entry name" value="GOLGI APPARATUS MEMBRANE PROTEIN TVP38-RELATED"/>
    <property type="match status" value="1"/>
</dbReference>
<evidence type="ECO:0000256" key="4">
    <source>
        <dbReference type="ARBA" id="ARBA00022989"/>
    </source>
</evidence>
<comment type="subcellular location">
    <subcellularLocation>
        <location evidence="1">Cell membrane</location>
        <topology evidence="1">Multi-pass membrane protein</topology>
    </subcellularLocation>
</comment>
<comment type="caution">
    <text evidence="7">The sequence shown here is derived from an EMBL/GenBank/DDBJ whole genome shotgun (WGS) entry which is preliminary data.</text>
</comment>
<dbReference type="GO" id="GO:0005886">
    <property type="term" value="C:plasma membrane"/>
    <property type="evidence" value="ECO:0007669"/>
    <property type="project" value="UniProtKB-SubCell"/>
</dbReference>
<name>A0A175JWC5_ENTHI</name>
<accession>A0A175JWC5</accession>
<protein>
    <recommendedName>
        <fullName evidence="9">SNARE associated Golgi protein</fullName>
    </recommendedName>
</protein>
<dbReference type="eggNOG" id="ENOG502RH5V">
    <property type="taxonomic scope" value="Eukaryota"/>
</dbReference>
<keyword evidence="3 6" id="KW-0812">Transmembrane</keyword>
<sequence>MMFAFLSNKKVSSLTLQIIRFLLVSFICSIIGIILFSNKNRVNEIVHVLDKLKTQSRYSISLPSFLFFNIIAIILCFPLSPHQVLSGYCLGAGIGAIINVIGTVIGIGICFMLNNLVKKIHIIASKLHPNFCQWAEQEGFFYIFLNVFSPKLTIGMSVYLISKNHYISYLIAIVTASIILSAFYSYSGSLIDPFAIFIIEGENYYVLVQLIVILLISIISFSGTLYWSHGLSTKNKKFFSSNSIIEERRNVLTKKQFSCLGLLKQIFTVSEEFEFPDNVSDVSSVECETRQE</sequence>
<dbReference type="InterPro" id="IPR015414">
    <property type="entry name" value="TMEM64"/>
</dbReference>
<dbReference type="VEuPathDB" id="AmoebaDB:EHI7A_194630"/>
<dbReference type="VEuPathDB" id="AmoebaDB:EHI5A_238030"/>
<gene>
    <name evidence="7" type="ORF">CL6EHI_114410</name>
</gene>
<proteinExistence type="predicted"/>
<evidence type="ECO:0000313" key="7">
    <source>
        <dbReference type="EMBL" id="GAT97967.1"/>
    </source>
</evidence>
<dbReference type="EMBL" id="BDEQ01000001">
    <property type="protein sequence ID" value="GAT97967.1"/>
    <property type="molecule type" value="Genomic_DNA"/>
</dbReference>
<feature type="transmembrane region" description="Helical" evidence="6">
    <location>
        <begin position="166"/>
        <end position="184"/>
    </location>
</feature>
<feature type="transmembrane region" description="Helical" evidence="6">
    <location>
        <begin position="18"/>
        <end position="37"/>
    </location>
</feature>
<keyword evidence="4 6" id="KW-1133">Transmembrane helix</keyword>
<organism evidence="7 8">
    <name type="scientific">Entamoeba histolytica</name>
    <dbReference type="NCBI Taxonomy" id="5759"/>
    <lineage>
        <taxon>Eukaryota</taxon>
        <taxon>Amoebozoa</taxon>
        <taxon>Evosea</taxon>
        <taxon>Archamoebae</taxon>
        <taxon>Mastigamoebida</taxon>
        <taxon>Entamoebidae</taxon>
        <taxon>Entamoeba</taxon>
    </lineage>
</organism>
<evidence type="ECO:0000256" key="5">
    <source>
        <dbReference type="ARBA" id="ARBA00023136"/>
    </source>
</evidence>
<dbReference type="VEuPathDB" id="AmoebaDB:EHI8A_229590"/>
<keyword evidence="5 6" id="KW-0472">Membrane</keyword>
<dbReference type="PANTHER" id="PTHR12677">
    <property type="entry name" value="GOLGI APPARATUS MEMBRANE PROTEIN TVP38-RELATED"/>
    <property type="match status" value="1"/>
</dbReference>
<evidence type="ECO:0008006" key="9">
    <source>
        <dbReference type="Google" id="ProtNLM"/>
    </source>
</evidence>
<feature type="transmembrane region" description="Helical" evidence="6">
    <location>
        <begin position="204"/>
        <end position="227"/>
    </location>
</feature>